<organism evidence="2 3">
    <name type="scientific">Caerostris extrusa</name>
    <name type="common">Bark spider</name>
    <name type="synonym">Caerostris bankana</name>
    <dbReference type="NCBI Taxonomy" id="172846"/>
    <lineage>
        <taxon>Eukaryota</taxon>
        <taxon>Metazoa</taxon>
        <taxon>Ecdysozoa</taxon>
        <taxon>Arthropoda</taxon>
        <taxon>Chelicerata</taxon>
        <taxon>Arachnida</taxon>
        <taxon>Araneae</taxon>
        <taxon>Araneomorphae</taxon>
        <taxon>Entelegynae</taxon>
        <taxon>Araneoidea</taxon>
        <taxon>Araneidae</taxon>
        <taxon>Caerostris</taxon>
    </lineage>
</organism>
<feature type="region of interest" description="Disordered" evidence="1">
    <location>
        <begin position="35"/>
        <end position="80"/>
    </location>
</feature>
<feature type="compositionally biased region" description="Basic and acidic residues" evidence="1">
    <location>
        <begin position="35"/>
        <end position="48"/>
    </location>
</feature>
<reference evidence="2 3" key="1">
    <citation type="submission" date="2021-06" db="EMBL/GenBank/DDBJ databases">
        <title>Caerostris extrusa draft genome.</title>
        <authorList>
            <person name="Kono N."/>
            <person name="Arakawa K."/>
        </authorList>
    </citation>
    <scope>NUCLEOTIDE SEQUENCE [LARGE SCALE GENOMIC DNA]</scope>
</reference>
<dbReference type="Proteomes" id="UP001054945">
    <property type="component" value="Unassembled WGS sequence"/>
</dbReference>
<evidence type="ECO:0000256" key="1">
    <source>
        <dbReference type="SAM" id="MobiDB-lite"/>
    </source>
</evidence>
<name>A0AAV4NSA7_CAEEX</name>
<gene>
    <name evidence="2" type="ORF">CEXT_474541</name>
</gene>
<protein>
    <submittedName>
        <fullName evidence="2">Uncharacterized protein</fullName>
    </submittedName>
</protein>
<accession>A0AAV4NSA7</accession>
<proteinExistence type="predicted"/>
<sequence length="80" mass="9339">MRSNYRLPPHYHNAFFEYESYQLMDKRLIERAAEASFHPEEGRQKGVESHLTTSVRRSEKNPESAYPFASQKGENLGKAH</sequence>
<dbReference type="EMBL" id="BPLR01003667">
    <property type="protein sequence ID" value="GIX87263.1"/>
    <property type="molecule type" value="Genomic_DNA"/>
</dbReference>
<evidence type="ECO:0000313" key="2">
    <source>
        <dbReference type="EMBL" id="GIX87263.1"/>
    </source>
</evidence>
<evidence type="ECO:0000313" key="3">
    <source>
        <dbReference type="Proteomes" id="UP001054945"/>
    </source>
</evidence>
<comment type="caution">
    <text evidence="2">The sequence shown here is derived from an EMBL/GenBank/DDBJ whole genome shotgun (WGS) entry which is preliminary data.</text>
</comment>
<keyword evidence="3" id="KW-1185">Reference proteome</keyword>
<dbReference type="AlphaFoldDB" id="A0AAV4NSA7"/>